<gene>
    <name evidence="1" type="ORF">E1B28_009097</name>
</gene>
<comment type="caution">
    <text evidence="1">The sequence shown here is derived from an EMBL/GenBank/DDBJ whole genome shotgun (WGS) entry which is preliminary data.</text>
</comment>
<protein>
    <submittedName>
        <fullName evidence="1">Uncharacterized protein</fullName>
    </submittedName>
</protein>
<proteinExistence type="predicted"/>
<accession>A0A9P7RZS6</accession>
<dbReference type="GeneID" id="66078173"/>
<evidence type="ECO:0000313" key="2">
    <source>
        <dbReference type="Proteomes" id="UP001049176"/>
    </source>
</evidence>
<reference evidence="1" key="1">
    <citation type="journal article" date="2021" name="Genome Biol. Evol.">
        <title>The assembled and annotated genome of the fairy-ring fungus Marasmius oreades.</title>
        <authorList>
            <person name="Hiltunen M."/>
            <person name="Ament-Velasquez S.L."/>
            <person name="Johannesson H."/>
        </authorList>
    </citation>
    <scope>NUCLEOTIDE SEQUENCE</scope>
    <source>
        <strain evidence="1">03SP1</strain>
    </source>
</reference>
<dbReference type="AlphaFoldDB" id="A0A9P7RZS6"/>
<organism evidence="1 2">
    <name type="scientific">Marasmius oreades</name>
    <name type="common">fairy-ring Marasmius</name>
    <dbReference type="NCBI Taxonomy" id="181124"/>
    <lineage>
        <taxon>Eukaryota</taxon>
        <taxon>Fungi</taxon>
        <taxon>Dikarya</taxon>
        <taxon>Basidiomycota</taxon>
        <taxon>Agaricomycotina</taxon>
        <taxon>Agaricomycetes</taxon>
        <taxon>Agaricomycetidae</taxon>
        <taxon>Agaricales</taxon>
        <taxon>Marasmiineae</taxon>
        <taxon>Marasmiaceae</taxon>
        <taxon>Marasmius</taxon>
    </lineage>
</organism>
<evidence type="ECO:0000313" key="1">
    <source>
        <dbReference type="EMBL" id="KAG7092774.1"/>
    </source>
</evidence>
<keyword evidence="2" id="KW-1185">Reference proteome</keyword>
<sequence>MPNISDSNLPSYCPWHFAPSPPPQSLVLPVPAMAAVFGDNPTVHVVVVQDIPGVDSPTSSSGNDAEASALAEESAVHRQILELIEQLVINRIYGVVRTAIVLYLINTSLRMTT</sequence>
<name>A0A9P7RZS6_9AGAR</name>
<dbReference type="RefSeq" id="XP_043009244.1">
    <property type="nucleotide sequence ID" value="XM_043153958.1"/>
</dbReference>
<dbReference type="KEGG" id="more:E1B28_009097"/>
<dbReference type="Proteomes" id="UP001049176">
    <property type="component" value="Chromosome 5"/>
</dbReference>
<dbReference type="EMBL" id="CM032185">
    <property type="protein sequence ID" value="KAG7092774.1"/>
    <property type="molecule type" value="Genomic_DNA"/>
</dbReference>